<evidence type="ECO:0000259" key="4">
    <source>
        <dbReference type="PROSITE" id="PS50102"/>
    </source>
</evidence>
<keyword evidence="1 2" id="KW-0694">RNA-binding</keyword>
<feature type="compositionally biased region" description="Basic and acidic residues" evidence="3">
    <location>
        <begin position="21"/>
        <end position="34"/>
    </location>
</feature>
<dbReference type="AlphaFoldDB" id="A0A7S1TFQ6"/>
<proteinExistence type="predicted"/>
<organism evidence="5">
    <name type="scientific">Compsopogon caeruleus</name>
    <dbReference type="NCBI Taxonomy" id="31354"/>
    <lineage>
        <taxon>Eukaryota</taxon>
        <taxon>Rhodophyta</taxon>
        <taxon>Compsopogonophyceae</taxon>
        <taxon>Compsopogonales</taxon>
        <taxon>Compsopogonaceae</taxon>
        <taxon>Compsopogon</taxon>
    </lineage>
</organism>
<sequence>MTDKDEKEEVTVEEETLVETAEEKKGEKRERDETELSAEEQELRRLKQKMGELEEMTKLAALQQQGEEQVGVGTSGGFGEDADDRSVCVRNVDYSATLQEVYAHFAGCGKVERVTIPRHRHNQHPKGFAYVEFADSDAMQNACLLNDSFFKERKIKVEPKRHNVPGMSKTERGGMRGRGGRGRGTTHFRGYRPYPRGYYY</sequence>
<dbReference type="Pfam" id="PF00076">
    <property type="entry name" value="RRM_1"/>
    <property type="match status" value="1"/>
</dbReference>
<feature type="region of interest" description="Disordered" evidence="3">
    <location>
        <begin position="163"/>
        <end position="187"/>
    </location>
</feature>
<dbReference type="EMBL" id="HBGH01013289">
    <property type="protein sequence ID" value="CAD9235370.1"/>
    <property type="molecule type" value="Transcribed_RNA"/>
</dbReference>
<evidence type="ECO:0000313" key="5">
    <source>
        <dbReference type="EMBL" id="CAD9235370.1"/>
    </source>
</evidence>
<reference evidence="5" key="1">
    <citation type="submission" date="2021-01" db="EMBL/GenBank/DDBJ databases">
        <authorList>
            <person name="Corre E."/>
            <person name="Pelletier E."/>
            <person name="Niang G."/>
            <person name="Scheremetjew M."/>
            <person name="Finn R."/>
            <person name="Kale V."/>
            <person name="Holt S."/>
            <person name="Cochrane G."/>
            <person name="Meng A."/>
            <person name="Brown T."/>
            <person name="Cohen L."/>
        </authorList>
    </citation>
    <scope>NUCLEOTIDE SEQUENCE</scope>
    <source>
        <strain evidence="5">SAG 36.94</strain>
    </source>
</reference>
<dbReference type="SMART" id="SM00360">
    <property type="entry name" value="RRM"/>
    <property type="match status" value="1"/>
</dbReference>
<protein>
    <recommendedName>
        <fullName evidence="4">RRM domain-containing protein</fullName>
    </recommendedName>
</protein>
<feature type="domain" description="RRM" evidence="4">
    <location>
        <begin position="85"/>
        <end position="162"/>
    </location>
</feature>
<dbReference type="CDD" id="cd12306">
    <property type="entry name" value="RRM_II_PABPs"/>
    <property type="match status" value="1"/>
</dbReference>
<name>A0A7S1TFQ6_9RHOD</name>
<evidence type="ECO:0000256" key="3">
    <source>
        <dbReference type="SAM" id="MobiDB-lite"/>
    </source>
</evidence>
<evidence type="ECO:0000256" key="2">
    <source>
        <dbReference type="PROSITE-ProRule" id="PRU00176"/>
    </source>
</evidence>
<dbReference type="SUPFAM" id="SSF54928">
    <property type="entry name" value="RNA-binding domain, RBD"/>
    <property type="match status" value="1"/>
</dbReference>
<feature type="compositionally biased region" description="Basic and acidic residues" evidence="3">
    <location>
        <begin position="1"/>
        <end position="10"/>
    </location>
</feature>
<evidence type="ECO:0000256" key="1">
    <source>
        <dbReference type="ARBA" id="ARBA00022884"/>
    </source>
</evidence>
<feature type="region of interest" description="Disordered" evidence="3">
    <location>
        <begin position="1"/>
        <end position="45"/>
    </location>
</feature>
<dbReference type="PANTHER" id="PTHR23236">
    <property type="entry name" value="EUKARYOTIC TRANSLATION INITIATION FACTOR 4B/4H"/>
    <property type="match status" value="1"/>
</dbReference>
<dbReference type="InterPro" id="IPR035979">
    <property type="entry name" value="RBD_domain_sf"/>
</dbReference>
<dbReference type="GO" id="GO:0008143">
    <property type="term" value="F:poly(A) binding"/>
    <property type="evidence" value="ECO:0007669"/>
    <property type="project" value="TreeGrafter"/>
</dbReference>
<gene>
    <name evidence="5" type="ORF">CCAE0312_LOCUS7461</name>
</gene>
<accession>A0A7S1TFQ6</accession>
<dbReference type="InterPro" id="IPR000504">
    <property type="entry name" value="RRM_dom"/>
</dbReference>
<dbReference type="PANTHER" id="PTHR23236:SF12">
    <property type="entry name" value="EUKARYOTIC INITIATION FACTOR 4B-RELATED"/>
    <property type="match status" value="1"/>
</dbReference>
<dbReference type="InterPro" id="IPR012677">
    <property type="entry name" value="Nucleotide-bd_a/b_plait_sf"/>
</dbReference>
<feature type="compositionally biased region" description="Basic residues" evidence="3">
    <location>
        <begin position="178"/>
        <end position="187"/>
    </location>
</feature>
<dbReference type="Gene3D" id="3.30.70.330">
    <property type="match status" value="1"/>
</dbReference>
<dbReference type="PROSITE" id="PS50102">
    <property type="entry name" value="RRM"/>
    <property type="match status" value="1"/>
</dbReference>